<protein>
    <submittedName>
        <fullName evidence="2">Retrovirus-related Pol polyprotein from transposon TNT 1-94</fullName>
    </submittedName>
</protein>
<dbReference type="Pfam" id="PF07727">
    <property type="entry name" value="RVT_2"/>
    <property type="match status" value="1"/>
</dbReference>
<reference evidence="2 3" key="1">
    <citation type="journal article" date="2016" name="Sci. Rep.">
        <title>The Dendrobium catenatum Lindl. genome sequence provides insights into polysaccharide synthase, floral development and adaptive evolution.</title>
        <authorList>
            <person name="Zhang G.Q."/>
            <person name="Xu Q."/>
            <person name="Bian C."/>
            <person name="Tsai W.C."/>
            <person name="Yeh C.M."/>
            <person name="Liu K.W."/>
            <person name="Yoshida K."/>
            <person name="Zhang L.S."/>
            <person name="Chang S.B."/>
            <person name="Chen F."/>
            <person name="Shi Y."/>
            <person name="Su Y.Y."/>
            <person name="Zhang Y.Q."/>
            <person name="Chen L.J."/>
            <person name="Yin Y."/>
            <person name="Lin M."/>
            <person name="Huang H."/>
            <person name="Deng H."/>
            <person name="Wang Z.W."/>
            <person name="Zhu S.L."/>
            <person name="Zhao X."/>
            <person name="Deng C."/>
            <person name="Niu S.C."/>
            <person name="Huang J."/>
            <person name="Wang M."/>
            <person name="Liu G.H."/>
            <person name="Yang H.J."/>
            <person name="Xiao X.J."/>
            <person name="Hsiao Y.Y."/>
            <person name="Wu W.L."/>
            <person name="Chen Y.Y."/>
            <person name="Mitsuda N."/>
            <person name="Ohme-Takagi M."/>
            <person name="Luo Y.B."/>
            <person name="Van de Peer Y."/>
            <person name="Liu Z.J."/>
        </authorList>
    </citation>
    <scope>NUCLEOTIDE SEQUENCE [LARGE SCALE GENOMIC DNA]</scope>
    <source>
        <tissue evidence="2">The whole plant</tissue>
    </source>
</reference>
<evidence type="ECO:0000313" key="3">
    <source>
        <dbReference type="Proteomes" id="UP000233837"/>
    </source>
</evidence>
<accession>A0A2I0WH98</accession>
<sequence length="53" mass="6291">MEDEMHSLELNQTWELTKLPSGKKALQNKWVYRLKEESNGSKHYKVKLIVKGF</sequence>
<gene>
    <name evidence="2" type="ORF">MA16_Dca019946</name>
</gene>
<evidence type="ECO:0000259" key="1">
    <source>
        <dbReference type="Pfam" id="PF07727"/>
    </source>
</evidence>
<keyword evidence="3" id="KW-1185">Reference proteome</keyword>
<dbReference type="EMBL" id="KZ502651">
    <property type="protein sequence ID" value="PKU75018.1"/>
    <property type="molecule type" value="Genomic_DNA"/>
</dbReference>
<dbReference type="Proteomes" id="UP000233837">
    <property type="component" value="Unassembled WGS sequence"/>
</dbReference>
<evidence type="ECO:0000313" key="2">
    <source>
        <dbReference type="EMBL" id="PKU75018.1"/>
    </source>
</evidence>
<feature type="domain" description="Reverse transcriptase Ty1/copia-type" evidence="1">
    <location>
        <begin position="11"/>
        <end position="53"/>
    </location>
</feature>
<reference evidence="2 3" key="2">
    <citation type="journal article" date="2017" name="Nature">
        <title>The Apostasia genome and the evolution of orchids.</title>
        <authorList>
            <person name="Zhang G.Q."/>
            <person name="Liu K.W."/>
            <person name="Li Z."/>
            <person name="Lohaus R."/>
            <person name="Hsiao Y.Y."/>
            <person name="Niu S.C."/>
            <person name="Wang J.Y."/>
            <person name="Lin Y.C."/>
            <person name="Xu Q."/>
            <person name="Chen L.J."/>
            <person name="Yoshida K."/>
            <person name="Fujiwara S."/>
            <person name="Wang Z.W."/>
            <person name="Zhang Y.Q."/>
            <person name="Mitsuda N."/>
            <person name="Wang M."/>
            <person name="Liu G.H."/>
            <person name="Pecoraro L."/>
            <person name="Huang H.X."/>
            <person name="Xiao X.J."/>
            <person name="Lin M."/>
            <person name="Wu X.Y."/>
            <person name="Wu W.L."/>
            <person name="Chen Y.Y."/>
            <person name="Chang S.B."/>
            <person name="Sakamoto S."/>
            <person name="Ohme-Takagi M."/>
            <person name="Yagi M."/>
            <person name="Zeng S.J."/>
            <person name="Shen C.Y."/>
            <person name="Yeh C.M."/>
            <person name="Luo Y.B."/>
            <person name="Tsai W.C."/>
            <person name="Van de Peer Y."/>
            <person name="Liu Z.J."/>
        </authorList>
    </citation>
    <scope>NUCLEOTIDE SEQUENCE [LARGE SCALE GENOMIC DNA]</scope>
    <source>
        <tissue evidence="2">The whole plant</tissue>
    </source>
</reference>
<dbReference type="AlphaFoldDB" id="A0A2I0WH98"/>
<organism evidence="2 3">
    <name type="scientific">Dendrobium catenatum</name>
    <dbReference type="NCBI Taxonomy" id="906689"/>
    <lineage>
        <taxon>Eukaryota</taxon>
        <taxon>Viridiplantae</taxon>
        <taxon>Streptophyta</taxon>
        <taxon>Embryophyta</taxon>
        <taxon>Tracheophyta</taxon>
        <taxon>Spermatophyta</taxon>
        <taxon>Magnoliopsida</taxon>
        <taxon>Liliopsida</taxon>
        <taxon>Asparagales</taxon>
        <taxon>Orchidaceae</taxon>
        <taxon>Epidendroideae</taxon>
        <taxon>Malaxideae</taxon>
        <taxon>Dendrobiinae</taxon>
        <taxon>Dendrobium</taxon>
    </lineage>
</organism>
<dbReference type="InterPro" id="IPR013103">
    <property type="entry name" value="RVT_2"/>
</dbReference>
<name>A0A2I0WH98_9ASPA</name>
<proteinExistence type="predicted"/>